<evidence type="ECO:0000259" key="1">
    <source>
        <dbReference type="Pfam" id="PF12867"/>
    </source>
</evidence>
<dbReference type="Gene3D" id="1.20.120.450">
    <property type="entry name" value="dinb family like domain"/>
    <property type="match status" value="1"/>
</dbReference>
<comment type="caution">
    <text evidence="2">The sequence shown here is derived from an EMBL/GenBank/DDBJ whole genome shotgun (WGS) entry which is preliminary data.</text>
</comment>
<dbReference type="InterPro" id="IPR034660">
    <property type="entry name" value="DinB/YfiT-like"/>
</dbReference>
<gene>
    <name evidence="2" type="ORF">FNH05_34790</name>
</gene>
<dbReference type="Proteomes" id="UP000320011">
    <property type="component" value="Unassembled WGS sequence"/>
</dbReference>
<keyword evidence="3" id="KW-1185">Reference proteome</keyword>
<protein>
    <submittedName>
        <fullName evidence="2">DinB family protein</fullName>
    </submittedName>
</protein>
<dbReference type="OrthoDB" id="4807647at2"/>
<dbReference type="InterPro" id="IPR024775">
    <property type="entry name" value="DinB-like"/>
</dbReference>
<dbReference type="Pfam" id="PF12867">
    <property type="entry name" value="DinB_2"/>
    <property type="match status" value="1"/>
</dbReference>
<dbReference type="EMBL" id="VJWX01000644">
    <property type="protein sequence ID" value="TVT19824.1"/>
    <property type="molecule type" value="Genomic_DNA"/>
</dbReference>
<evidence type="ECO:0000313" key="3">
    <source>
        <dbReference type="Proteomes" id="UP000320011"/>
    </source>
</evidence>
<organism evidence="2 3">
    <name type="scientific">Amycolatopsis rhizosphaerae</name>
    <dbReference type="NCBI Taxonomy" id="2053003"/>
    <lineage>
        <taxon>Bacteria</taxon>
        <taxon>Bacillati</taxon>
        <taxon>Actinomycetota</taxon>
        <taxon>Actinomycetes</taxon>
        <taxon>Pseudonocardiales</taxon>
        <taxon>Pseudonocardiaceae</taxon>
        <taxon>Amycolatopsis</taxon>
    </lineage>
</organism>
<dbReference type="SUPFAM" id="SSF109854">
    <property type="entry name" value="DinB/YfiT-like putative metalloenzymes"/>
    <property type="match status" value="1"/>
</dbReference>
<reference evidence="2 3" key="1">
    <citation type="submission" date="2019-07" db="EMBL/GenBank/DDBJ databases">
        <authorList>
            <person name="Duangmal K."/>
            <person name="Teo W.F.A."/>
        </authorList>
    </citation>
    <scope>NUCLEOTIDE SEQUENCE [LARGE SCALE GENOMIC DNA]</scope>
    <source>
        <strain evidence="2 3">TBRC 6029</strain>
    </source>
</reference>
<evidence type="ECO:0000313" key="2">
    <source>
        <dbReference type="EMBL" id="TVT19824.1"/>
    </source>
</evidence>
<name>A0A558A6C6_9PSEU</name>
<sequence length="163" mass="18152">MTTEEYLFFVDRALDGMTAILSELGDERANRRPDLPGANSPYAVVHHCLGVLDFWVGKLVAGRTIERDREAEFRATGEVAELIGRVRAARERLREDVEAADPRAPLRGEAPEKYRDTVVGRSQAAALQHAYEELAQHHGQLELTRDLLKAKDLYGSGNTRPSA</sequence>
<proteinExistence type="predicted"/>
<reference evidence="2 3" key="2">
    <citation type="submission" date="2019-08" db="EMBL/GenBank/DDBJ databases">
        <title>Amycolatopsis acidicola sp. nov., isolated from peat swamp forest soil.</title>
        <authorList>
            <person name="Srisuk N."/>
        </authorList>
    </citation>
    <scope>NUCLEOTIDE SEQUENCE [LARGE SCALE GENOMIC DNA]</scope>
    <source>
        <strain evidence="2 3">TBRC 6029</strain>
    </source>
</reference>
<accession>A0A558A6C6</accession>
<feature type="domain" description="DinB-like" evidence="1">
    <location>
        <begin position="11"/>
        <end position="141"/>
    </location>
</feature>
<dbReference type="AlphaFoldDB" id="A0A558A6C6"/>